<dbReference type="EMBL" id="KV454540">
    <property type="protein sequence ID" value="ODV67618.1"/>
    <property type="molecule type" value="Genomic_DNA"/>
</dbReference>
<keyword evidence="2" id="KW-1185">Reference proteome</keyword>
<dbReference type="RefSeq" id="XP_020076685.1">
    <property type="nucleotide sequence ID" value="XM_020218629.1"/>
</dbReference>
<organism evidence="1 2">
    <name type="scientific">Hyphopichia burtonii NRRL Y-1933</name>
    <dbReference type="NCBI Taxonomy" id="984485"/>
    <lineage>
        <taxon>Eukaryota</taxon>
        <taxon>Fungi</taxon>
        <taxon>Dikarya</taxon>
        <taxon>Ascomycota</taxon>
        <taxon>Saccharomycotina</taxon>
        <taxon>Pichiomycetes</taxon>
        <taxon>Debaryomycetaceae</taxon>
        <taxon>Hyphopichia</taxon>
    </lineage>
</organism>
<protein>
    <submittedName>
        <fullName evidence="1">Uncharacterized protein</fullName>
    </submittedName>
</protein>
<dbReference type="GeneID" id="30993179"/>
<proteinExistence type="predicted"/>
<dbReference type="AlphaFoldDB" id="A0A1E4RK10"/>
<name>A0A1E4RK10_9ASCO</name>
<accession>A0A1E4RK10</accession>
<evidence type="ECO:0000313" key="2">
    <source>
        <dbReference type="Proteomes" id="UP000095085"/>
    </source>
</evidence>
<evidence type="ECO:0000313" key="1">
    <source>
        <dbReference type="EMBL" id="ODV67618.1"/>
    </source>
</evidence>
<sequence>MLDTIITWVKKYDETIVTWLSAHHFTSNLVTTRISVIISEILFASFVLLLSYETVYWSGIYLGLWEYHAKDIFTEVPVHCAHVYVRLNLIDSKDNEFLQQYYTLRQSSPFNVLNWTKTNQLAANLFKLPRFIKYHFEMSPEDFENNPEPEFGSTIEHLRGKILHLFNTSDFYRDFRKNSQSLSKHDVRIYNNKNIEVKEDQDLQYLSKVHIETGNVIDSVICL</sequence>
<dbReference type="OrthoDB" id="4041975at2759"/>
<dbReference type="Proteomes" id="UP000095085">
    <property type="component" value="Unassembled WGS sequence"/>
</dbReference>
<reference evidence="2" key="1">
    <citation type="submission" date="2016-05" db="EMBL/GenBank/DDBJ databases">
        <title>Comparative genomics of biotechnologically important yeasts.</title>
        <authorList>
            <consortium name="DOE Joint Genome Institute"/>
            <person name="Riley R."/>
            <person name="Haridas S."/>
            <person name="Wolfe K.H."/>
            <person name="Lopes M.R."/>
            <person name="Hittinger C.T."/>
            <person name="Goker M."/>
            <person name="Salamov A."/>
            <person name="Wisecaver J."/>
            <person name="Long T.M."/>
            <person name="Aerts A.L."/>
            <person name="Barry K."/>
            <person name="Choi C."/>
            <person name="Clum A."/>
            <person name="Coughlan A.Y."/>
            <person name="Deshpande S."/>
            <person name="Douglass A.P."/>
            <person name="Hanson S.J."/>
            <person name="Klenk H.-P."/>
            <person name="Labutti K."/>
            <person name="Lapidus A."/>
            <person name="Lindquist E."/>
            <person name="Lipzen A."/>
            <person name="Meier-Kolthoff J.P."/>
            <person name="Ohm R.A."/>
            <person name="Otillar R.P."/>
            <person name="Pangilinan J."/>
            <person name="Peng Y."/>
            <person name="Rokas A."/>
            <person name="Rosa C.A."/>
            <person name="Scheuner C."/>
            <person name="Sibirny A.A."/>
            <person name="Slot J.C."/>
            <person name="Stielow J.B."/>
            <person name="Sun H."/>
            <person name="Kurtzman C.P."/>
            <person name="Blackwell M."/>
            <person name="Grigoriev I.V."/>
            <person name="Jeffries T.W."/>
        </authorList>
    </citation>
    <scope>NUCLEOTIDE SEQUENCE [LARGE SCALE GENOMIC DNA]</scope>
    <source>
        <strain evidence="2">NRRL Y-1933</strain>
    </source>
</reference>
<gene>
    <name evidence="1" type="ORF">HYPBUDRAFT_108399</name>
</gene>